<keyword evidence="2" id="KW-1185">Reference proteome</keyword>
<proteinExistence type="predicted"/>
<dbReference type="Proteomes" id="UP000606921">
    <property type="component" value="Unassembled WGS sequence"/>
</dbReference>
<organism evidence="1 2">
    <name type="scientific">Pseudorhizobium endolithicum</name>
    <dbReference type="NCBI Taxonomy" id="1191678"/>
    <lineage>
        <taxon>Bacteria</taxon>
        <taxon>Pseudomonadati</taxon>
        <taxon>Pseudomonadota</taxon>
        <taxon>Alphaproteobacteria</taxon>
        <taxon>Hyphomicrobiales</taxon>
        <taxon>Rhizobiaceae</taxon>
        <taxon>Rhizobium/Agrobacterium group</taxon>
        <taxon>Pseudorhizobium</taxon>
    </lineage>
</organism>
<evidence type="ECO:0000313" key="2">
    <source>
        <dbReference type="Proteomes" id="UP000606921"/>
    </source>
</evidence>
<dbReference type="PROSITE" id="PS52050">
    <property type="entry name" value="WYL"/>
    <property type="match status" value="1"/>
</dbReference>
<sequence>MSLIRTETFRRLIEEAIAERVVLFLRYHGVERTVEPHILGIVGHGRLALSGWQIAGTGRGWRLFHLDEVEELQHTSGRFSKTAIGYNPEDPSFGSILRRFEPASPAGTKVRPFR</sequence>
<accession>A0ABN7JUD7</accession>
<protein>
    <submittedName>
        <fullName evidence="1">WYL domain-containing protein</fullName>
    </submittedName>
</protein>
<dbReference type="EMBL" id="CABFWF030000013">
    <property type="protein sequence ID" value="CAD7044160.1"/>
    <property type="molecule type" value="Genomic_DNA"/>
</dbReference>
<name>A0ABN7JUD7_9HYPH</name>
<evidence type="ECO:0000313" key="1">
    <source>
        <dbReference type="EMBL" id="CAD7044160.1"/>
    </source>
</evidence>
<comment type="caution">
    <text evidence="1">The sequence shown here is derived from an EMBL/GenBank/DDBJ whole genome shotgun (WGS) entry which is preliminary data.</text>
</comment>
<gene>
    <name evidence="1" type="ORF">REJC140_03784</name>
</gene>
<reference evidence="1 2" key="1">
    <citation type="submission" date="2020-11" db="EMBL/GenBank/DDBJ databases">
        <authorList>
            <person name="Lassalle F."/>
        </authorList>
    </citation>
    <scope>NUCLEOTIDE SEQUENCE [LARGE SCALE GENOMIC DNA]</scope>
    <source>
        <strain evidence="1 2">JC140</strain>
    </source>
</reference>